<evidence type="ECO:0000313" key="2">
    <source>
        <dbReference type="EMBL" id="ELZ04464.1"/>
    </source>
</evidence>
<evidence type="ECO:0000313" key="3">
    <source>
        <dbReference type="Proteomes" id="UP000011591"/>
    </source>
</evidence>
<dbReference type="Proteomes" id="UP000011591">
    <property type="component" value="Unassembled WGS sequence"/>
</dbReference>
<feature type="transmembrane region" description="Helical" evidence="1">
    <location>
        <begin position="71"/>
        <end position="95"/>
    </location>
</feature>
<dbReference type="OrthoDB" id="178100at2157"/>
<dbReference type="AlphaFoldDB" id="M0B489"/>
<feature type="transmembrane region" description="Helical" evidence="1">
    <location>
        <begin position="115"/>
        <end position="142"/>
    </location>
</feature>
<feature type="transmembrane region" description="Helical" evidence="1">
    <location>
        <begin position="20"/>
        <end position="40"/>
    </location>
</feature>
<evidence type="ECO:0000256" key="1">
    <source>
        <dbReference type="SAM" id="Phobius"/>
    </source>
</evidence>
<gene>
    <name evidence="2" type="ORF">C480_13156</name>
</gene>
<organism evidence="2 3">
    <name type="scientific">Natrialba aegyptia DSM 13077</name>
    <dbReference type="NCBI Taxonomy" id="1227491"/>
    <lineage>
        <taxon>Archaea</taxon>
        <taxon>Methanobacteriati</taxon>
        <taxon>Methanobacteriota</taxon>
        <taxon>Stenosarchaea group</taxon>
        <taxon>Halobacteria</taxon>
        <taxon>Halobacteriales</taxon>
        <taxon>Natrialbaceae</taxon>
        <taxon>Natrialba</taxon>
    </lineage>
</organism>
<dbReference type="EMBL" id="AOIP01000031">
    <property type="protein sequence ID" value="ELZ04464.1"/>
    <property type="molecule type" value="Genomic_DNA"/>
</dbReference>
<feature type="transmembrane region" description="Helical" evidence="1">
    <location>
        <begin position="46"/>
        <end position="64"/>
    </location>
</feature>
<name>M0B489_9EURY</name>
<proteinExistence type="predicted"/>
<keyword evidence="1" id="KW-1133">Transmembrane helix</keyword>
<evidence type="ECO:0008006" key="4">
    <source>
        <dbReference type="Google" id="ProtNLM"/>
    </source>
</evidence>
<sequence>MSEDDSSIATASAFRAELDVQILLAAVIAGVLVDLTALLVPLLGHLGGGVVAGFVAAYATGRIVSGLIHAILASSLVGIAAGTVTGTLGAVLGLYNEPPLLVFGSIGPVSPMVSGLGFASIVLLALLFSLLTVADGVLGGVVGGGLRMLLPR</sequence>
<reference evidence="2 3" key="1">
    <citation type="journal article" date="2014" name="PLoS Genet.">
        <title>Phylogenetically driven sequencing of extremely halophilic archaea reveals strategies for static and dynamic osmo-response.</title>
        <authorList>
            <person name="Becker E.A."/>
            <person name="Seitzer P.M."/>
            <person name="Tritt A."/>
            <person name="Larsen D."/>
            <person name="Krusor M."/>
            <person name="Yao A.I."/>
            <person name="Wu D."/>
            <person name="Madern D."/>
            <person name="Eisen J.A."/>
            <person name="Darling A.E."/>
            <person name="Facciotti M.T."/>
        </authorList>
    </citation>
    <scope>NUCLEOTIDE SEQUENCE [LARGE SCALE GENOMIC DNA]</scope>
    <source>
        <strain evidence="2 3">DSM 13077</strain>
    </source>
</reference>
<keyword evidence="1" id="KW-0812">Transmembrane</keyword>
<dbReference type="RefSeq" id="WP_006666068.1">
    <property type="nucleotide sequence ID" value="NZ_AOIP01000031.1"/>
</dbReference>
<protein>
    <recommendedName>
        <fullName evidence="4">DUF5518 domain-containing protein</fullName>
    </recommendedName>
</protein>
<comment type="caution">
    <text evidence="2">The sequence shown here is derived from an EMBL/GenBank/DDBJ whole genome shotgun (WGS) entry which is preliminary data.</text>
</comment>
<keyword evidence="3" id="KW-1185">Reference proteome</keyword>
<keyword evidence="1" id="KW-0472">Membrane</keyword>
<accession>M0B489</accession>
<dbReference type="PATRIC" id="fig|1227491.4.peg.2703"/>